<comment type="caution">
    <text evidence="7">The sequence shown here is derived from an EMBL/GenBank/DDBJ whole genome shotgun (WGS) entry which is preliminary data.</text>
</comment>
<sequence>MKYIRQFGIILAVTFVGEVLKYYIPLPIPASIYGLVIMLGLMMTKVVPVKSVKDAGNFLIEIMSLMFIPAGVGLMISWNVISEIWLPLVLIIIITTVVVMVVTGRITQKVILHDNKKDKERVESKEEVR</sequence>
<feature type="transmembrane region" description="Helical" evidence="6">
    <location>
        <begin position="7"/>
        <end position="24"/>
    </location>
</feature>
<evidence type="ECO:0000256" key="2">
    <source>
        <dbReference type="ARBA" id="ARBA00022475"/>
    </source>
</evidence>
<keyword evidence="5 6" id="KW-0472">Membrane</keyword>
<keyword evidence="7" id="KW-0378">Hydrolase</keyword>
<evidence type="ECO:0000256" key="6">
    <source>
        <dbReference type="SAM" id="Phobius"/>
    </source>
</evidence>
<name>A0A3D2X1T0_9FIRM</name>
<feature type="transmembrane region" description="Helical" evidence="6">
    <location>
        <begin position="84"/>
        <end position="107"/>
    </location>
</feature>
<reference evidence="7 8" key="1">
    <citation type="journal article" date="2018" name="Nat. Biotechnol.">
        <title>A standardized bacterial taxonomy based on genome phylogeny substantially revises the tree of life.</title>
        <authorList>
            <person name="Parks D.H."/>
            <person name="Chuvochina M."/>
            <person name="Waite D.W."/>
            <person name="Rinke C."/>
            <person name="Skarshewski A."/>
            <person name="Chaumeil P.A."/>
            <person name="Hugenholtz P."/>
        </authorList>
    </citation>
    <scope>NUCLEOTIDE SEQUENCE [LARGE SCALE GENOMIC DNA]</scope>
    <source>
        <strain evidence="7">UBA11728</strain>
    </source>
</reference>
<dbReference type="PANTHER" id="PTHR33931">
    <property type="entry name" value="HOLIN-LIKE PROTEIN CIDA-RELATED"/>
    <property type="match status" value="1"/>
</dbReference>
<keyword evidence="4 6" id="KW-1133">Transmembrane helix</keyword>
<dbReference type="Pfam" id="PF03788">
    <property type="entry name" value="LrgA"/>
    <property type="match status" value="1"/>
</dbReference>
<evidence type="ECO:0000313" key="7">
    <source>
        <dbReference type="EMBL" id="HCL01072.1"/>
    </source>
</evidence>
<dbReference type="GO" id="GO:0016787">
    <property type="term" value="F:hydrolase activity"/>
    <property type="evidence" value="ECO:0007669"/>
    <property type="project" value="UniProtKB-KW"/>
</dbReference>
<proteinExistence type="predicted"/>
<feature type="transmembrane region" description="Helical" evidence="6">
    <location>
        <begin position="30"/>
        <end position="47"/>
    </location>
</feature>
<dbReference type="EMBL" id="DPVV01000052">
    <property type="protein sequence ID" value="HCL01072.1"/>
    <property type="molecule type" value="Genomic_DNA"/>
</dbReference>
<dbReference type="Proteomes" id="UP000262969">
    <property type="component" value="Unassembled WGS sequence"/>
</dbReference>
<organism evidence="7 8">
    <name type="scientific">Lachnoclostridium phytofermentans</name>
    <dbReference type="NCBI Taxonomy" id="66219"/>
    <lineage>
        <taxon>Bacteria</taxon>
        <taxon>Bacillati</taxon>
        <taxon>Bacillota</taxon>
        <taxon>Clostridia</taxon>
        <taxon>Lachnospirales</taxon>
        <taxon>Lachnospiraceae</taxon>
    </lineage>
</organism>
<comment type="subcellular location">
    <subcellularLocation>
        <location evidence="1">Cell membrane</location>
        <topology evidence="1">Multi-pass membrane protein</topology>
    </subcellularLocation>
</comment>
<evidence type="ECO:0000256" key="4">
    <source>
        <dbReference type="ARBA" id="ARBA00022989"/>
    </source>
</evidence>
<evidence type="ECO:0000313" key="8">
    <source>
        <dbReference type="Proteomes" id="UP000262969"/>
    </source>
</evidence>
<dbReference type="InterPro" id="IPR005538">
    <property type="entry name" value="LrgA/CidA"/>
</dbReference>
<dbReference type="GO" id="GO:0005886">
    <property type="term" value="C:plasma membrane"/>
    <property type="evidence" value="ECO:0007669"/>
    <property type="project" value="UniProtKB-SubCell"/>
</dbReference>
<protein>
    <submittedName>
        <fullName evidence="7">Murein hydrolase regulator LrgA</fullName>
    </submittedName>
</protein>
<evidence type="ECO:0000256" key="3">
    <source>
        <dbReference type="ARBA" id="ARBA00022692"/>
    </source>
</evidence>
<keyword evidence="2" id="KW-1003">Cell membrane</keyword>
<dbReference type="AlphaFoldDB" id="A0A3D2X1T0"/>
<feature type="transmembrane region" description="Helical" evidence="6">
    <location>
        <begin position="59"/>
        <end position="78"/>
    </location>
</feature>
<evidence type="ECO:0000256" key="5">
    <source>
        <dbReference type="ARBA" id="ARBA00023136"/>
    </source>
</evidence>
<gene>
    <name evidence="7" type="ORF">DHW61_01380</name>
</gene>
<accession>A0A3D2X1T0</accession>
<evidence type="ECO:0000256" key="1">
    <source>
        <dbReference type="ARBA" id="ARBA00004651"/>
    </source>
</evidence>
<keyword evidence="3 6" id="KW-0812">Transmembrane</keyword>
<dbReference type="PANTHER" id="PTHR33931:SF2">
    <property type="entry name" value="HOLIN-LIKE PROTEIN CIDA"/>
    <property type="match status" value="1"/>
</dbReference>